<proteinExistence type="predicted"/>
<dbReference type="Proteomes" id="UP001596087">
    <property type="component" value="Unassembled WGS sequence"/>
</dbReference>
<dbReference type="Gene3D" id="3.30.70.100">
    <property type="match status" value="1"/>
</dbReference>
<accession>A0ABW0BE79</accession>
<keyword evidence="3" id="KW-1185">Reference proteome</keyword>
<name>A0ABW0BE79_9ACTN</name>
<organism evidence="2 3">
    <name type="scientific">Nocardioides taihuensis</name>
    <dbReference type="NCBI Taxonomy" id="1835606"/>
    <lineage>
        <taxon>Bacteria</taxon>
        <taxon>Bacillati</taxon>
        <taxon>Actinomycetota</taxon>
        <taxon>Actinomycetes</taxon>
        <taxon>Propionibacteriales</taxon>
        <taxon>Nocardioidaceae</taxon>
        <taxon>Nocardioides</taxon>
    </lineage>
</organism>
<dbReference type="SUPFAM" id="SSF54909">
    <property type="entry name" value="Dimeric alpha+beta barrel"/>
    <property type="match status" value="1"/>
</dbReference>
<gene>
    <name evidence="2" type="ORF">ACFPGP_01605</name>
</gene>
<dbReference type="GO" id="GO:0004497">
    <property type="term" value="F:monooxygenase activity"/>
    <property type="evidence" value="ECO:0007669"/>
    <property type="project" value="UniProtKB-KW"/>
</dbReference>
<evidence type="ECO:0000313" key="2">
    <source>
        <dbReference type="EMBL" id="MFC5175347.1"/>
    </source>
</evidence>
<dbReference type="InterPro" id="IPR011008">
    <property type="entry name" value="Dimeric_a/b-barrel"/>
</dbReference>
<dbReference type="InterPro" id="IPR007138">
    <property type="entry name" value="ABM_dom"/>
</dbReference>
<keyword evidence="2" id="KW-0503">Monooxygenase</keyword>
<feature type="domain" description="ABM" evidence="1">
    <location>
        <begin position="1"/>
        <end position="63"/>
    </location>
</feature>
<evidence type="ECO:0000313" key="3">
    <source>
        <dbReference type="Proteomes" id="UP001596087"/>
    </source>
</evidence>
<evidence type="ECO:0000259" key="1">
    <source>
        <dbReference type="Pfam" id="PF03992"/>
    </source>
</evidence>
<reference evidence="3" key="1">
    <citation type="journal article" date="2019" name="Int. J. Syst. Evol. Microbiol.">
        <title>The Global Catalogue of Microorganisms (GCM) 10K type strain sequencing project: providing services to taxonomists for standard genome sequencing and annotation.</title>
        <authorList>
            <consortium name="The Broad Institute Genomics Platform"/>
            <consortium name="The Broad Institute Genome Sequencing Center for Infectious Disease"/>
            <person name="Wu L."/>
            <person name="Ma J."/>
        </authorList>
    </citation>
    <scope>NUCLEOTIDE SEQUENCE [LARGE SCALE GENOMIC DNA]</scope>
    <source>
        <strain evidence="3">DFY41</strain>
    </source>
</reference>
<keyword evidence="2" id="KW-0560">Oxidoreductase</keyword>
<dbReference type="RefSeq" id="WP_378585963.1">
    <property type="nucleotide sequence ID" value="NZ_JBHSKD010000002.1"/>
</dbReference>
<sequence>MWAQVQRLSTHPGNEAEVLEVFDRLRAIEPEDSGLQQTLVLRSQSDPTELFVVVVFESEEKARIREKDPRRQAGLQPIRAMLGDVLDGPPEFTDCDVVLSR</sequence>
<protein>
    <submittedName>
        <fullName evidence="2">Antibiotic biosynthesis monooxygenase family protein</fullName>
        <ecNumber evidence="2">1.14.-.-</ecNumber>
    </submittedName>
</protein>
<dbReference type="Pfam" id="PF03992">
    <property type="entry name" value="ABM"/>
    <property type="match status" value="1"/>
</dbReference>
<dbReference type="EC" id="1.14.-.-" evidence="2"/>
<comment type="caution">
    <text evidence="2">The sequence shown here is derived from an EMBL/GenBank/DDBJ whole genome shotgun (WGS) entry which is preliminary data.</text>
</comment>
<dbReference type="EMBL" id="JBHSKD010000002">
    <property type="protein sequence ID" value="MFC5175347.1"/>
    <property type="molecule type" value="Genomic_DNA"/>
</dbReference>